<organism evidence="3 4">
    <name type="scientific">Brassica cretica</name>
    <name type="common">Mustard</name>
    <dbReference type="NCBI Taxonomy" id="69181"/>
    <lineage>
        <taxon>Eukaryota</taxon>
        <taxon>Viridiplantae</taxon>
        <taxon>Streptophyta</taxon>
        <taxon>Embryophyta</taxon>
        <taxon>Tracheophyta</taxon>
        <taxon>Spermatophyta</taxon>
        <taxon>Magnoliopsida</taxon>
        <taxon>eudicotyledons</taxon>
        <taxon>Gunneridae</taxon>
        <taxon>Pentapetalae</taxon>
        <taxon>rosids</taxon>
        <taxon>malvids</taxon>
        <taxon>Brassicales</taxon>
        <taxon>Brassicaceae</taxon>
        <taxon>Brassiceae</taxon>
        <taxon>Brassica</taxon>
    </lineage>
</organism>
<keyword evidence="1" id="KW-0175">Coiled coil</keyword>
<evidence type="ECO:0000313" key="3">
    <source>
        <dbReference type="EMBL" id="KAF3554303.1"/>
    </source>
</evidence>
<gene>
    <name evidence="3" type="ORF">F2Q69_00010782</name>
</gene>
<evidence type="ECO:0000259" key="2">
    <source>
        <dbReference type="SMART" id="SM00672"/>
    </source>
</evidence>
<dbReference type="AlphaFoldDB" id="A0A8S9QPE1"/>
<evidence type="ECO:0000313" key="4">
    <source>
        <dbReference type="Proteomes" id="UP000712600"/>
    </source>
</evidence>
<comment type="caution">
    <text evidence="3">The sequence shown here is derived from an EMBL/GenBank/DDBJ whole genome shotgun (WGS) entry which is preliminary data.</text>
</comment>
<feature type="domain" description="Glycosyl transferase CAP10" evidence="2">
    <location>
        <begin position="347"/>
        <end position="514"/>
    </location>
</feature>
<dbReference type="InterPro" id="IPR051091">
    <property type="entry name" value="O-Glucosyltr/Glycosyltrsf_90"/>
</dbReference>
<dbReference type="EMBL" id="QGKX02000996">
    <property type="protein sequence ID" value="KAF3554303.1"/>
    <property type="molecule type" value="Genomic_DNA"/>
</dbReference>
<dbReference type="InterPro" id="IPR006598">
    <property type="entry name" value="CAP10"/>
</dbReference>
<dbReference type="Proteomes" id="UP000712600">
    <property type="component" value="Unassembled WGS sequence"/>
</dbReference>
<name>A0A8S9QPE1_BRACR</name>
<protein>
    <recommendedName>
        <fullName evidence="2">Glycosyl transferase CAP10 domain-containing protein</fullName>
    </recommendedName>
</protein>
<feature type="coiled-coil region" evidence="1">
    <location>
        <begin position="568"/>
        <end position="595"/>
    </location>
</feature>
<dbReference type="SMART" id="SM00672">
    <property type="entry name" value="CAP10"/>
    <property type="match status" value="1"/>
</dbReference>
<proteinExistence type="predicted"/>
<sequence>MKFSEYPDQGNTKFGFLGIYRRNSEEISIRRNIPRKMCSSEKTDEFRGNIIAVGEPLGDFTKFRGNSDELAVGVGILSEFPRDRGKCRSLKHAVHWGNTHLDQARKIGEEGSRYIREEVNMEYVYDYMFHLMNEYAKLLKFKPEIPLGAKEITTDSMGCPAKGRWRDFMAESMVMSPSEVSPCEMPLPYSTLELKEVLERKANLTRQVELLLAGGRIKLTPIFTRNTFFTIPKKTLTIPFNFTLQCTLDKNITTQTCPASYPEKWNPKDDPETCPDYFRWIHKDLEPWRETGITRETLERARDKAHFRLIIKGGRVYVHRNMRSFQTRDVFITIWGILQLLRMYPGQVPDLELLFQCHDLLQIWRRDYRPRRGVNVTWPPPPVFHYCGHDGAFNIVFPDWSFWGWPEINIKEWNKLSKAISEGIKKVKWKERKPYAYWKGNPGVARIRRDLMRYHDPMIHLIHQDFKSSRSMHPQAKTIGRNGSGYVLKNLQMKHVYDYMFHILQSYGKLMKMNVEVPEGAKEVCPETMACPVKGGRMRQYMDDSLIMSPSSKGSCEMPPPFEEDELKKFLEKKKKSVEKEVEKWTNEYWEEQKKSLQH</sequence>
<reference evidence="3" key="1">
    <citation type="submission" date="2019-12" db="EMBL/GenBank/DDBJ databases">
        <title>Genome sequencing and annotation of Brassica cretica.</title>
        <authorList>
            <person name="Studholme D.J."/>
            <person name="Sarris P."/>
        </authorList>
    </citation>
    <scope>NUCLEOTIDE SEQUENCE</scope>
    <source>
        <strain evidence="3">PFS-109/04</strain>
        <tissue evidence="3">Leaf</tissue>
    </source>
</reference>
<evidence type="ECO:0000256" key="1">
    <source>
        <dbReference type="SAM" id="Coils"/>
    </source>
</evidence>
<accession>A0A8S9QPE1</accession>
<dbReference type="PANTHER" id="PTHR12203">
    <property type="entry name" value="KDEL LYS-ASP-GLU-LEU CONTAINING - RELATED"/>
    <property type="match status" value="1"/>
</dbReference>
<dbReference type="Pfam" id="PF05686">
    <property type="entry name" value="Glyco_transf_90"/>
    <property type="match status" value="3"/>
</dbReference>
<dbReference type="PANTHER" id="PTHR12203:SF97">
    <property type="entry name" value="GLYCOSYLTRANSFERASE"/>
    <property type="match status" value="1"/>
</dbReference>